<organism evidence="1">
    <name type="scientific">Siphoviridae sp. ct91l7</name>
    <dbReference type="NCBI Taxonomy" id="2826173"/>
    <lineage>
        <taxon>Viruses</taxon>
        <taxon>Duplodnaviria</taxon>
        <taxon>Heunggongvirae</taxon>
        <taxon>Uroviricota</taxon>
        <taxon>Caudoviricetes</taxon>
    </lineage>
</organism>
<name>A0A8S5MY68_9CAUD</name>
<sequence>MKVEDFIDMMMAETKAAIKDVKEKTLKEMEA</sequence>
<protein>
    <submittedName>
        <fullName evidence="1">Uncharacterized protein</fullName>
    </submittedName>
</protein>
<accession>A0A8S5MY68</accession>
<reference evidence="1" key="1">
    <citation type="journal article" date="2021" name="Proc. Natl. Acad. Sci. U.S.A.">
        <title>A Catalog of Tens of Thousands of Viruses from Human Metagenomes Reveals Hidden Associations with Chronic Diseases.</title>
        <authorList>
            <person name="Tisza M.J."/>
            <person name="Buck C.B."/>
        </authorList>
    </citation>
    <scope>NUCLEOTIDE SEQUENCE</scope>
    <source>
        <strain evidence="1">Ct91l7</strain>
    </source>
</reference>
<evidence type="ECO:0000313" key="1">
    <source>
        <dbReference type="EMBL" id="DAD86835.1"/>
    </source>
</evidence>
<dbReference type="EMBL" id="BK015008">
    <property type="protein sequence ID" value="DAD86835.1"/>
    <property type="molecule type" value="Genomic_DNA"/>
</dbReference>
<proteinExistence type="predicted"/>